<accession>A0A8S4N7S6</accession>
<sequence>ARDCMVVLANTTMNCHKYKGHTDILNELLSFIPGLTDVKLDGNMCFCNSDACRPETNRACSGVQILGICIPVWGFVLAGIMLLLLLGCVCCCCCCRTCSANAYISL</sequence>
<keyword evidence="3" id="KW-1185">Reference proteome</keyword>
<comment type="caution">
    <text evidence="2">The sequence shown here is derived from an EMBL/GenBank/DDBJ whole genome shotgun (WGS) entry which is preliminary data.</text>
</comment>
<dbReference type="EMBL" id="CAIIXF020000002">
    <property type="protein sequence ID" value="CAH1776565.1"/>
    <property type="molecule type" value="Genomic_DNA"/>
</dbReference>
<dbReference type="AlphaFoldDB" id="A0A8S4N7S6"/>
<keyword evidence="1" id="KW-0472">Membrane</keyword>
<gene>
    <name evidence="2" type="ORF">OFUS_LOCUS3728</name>
</gene>
<protein>
    <submittedName>
        <fullName evidence="2">Uncharacterized protein</fullName>
    </submittedName>
</protein>
<proteinExistence type="predicted"/>
<name>A0A8S4N7S6_OWEFU</name>
<keyword evidence="1" id="KW-0812">Transmembrane</keyword>
<feature type="transmembrane region" description="Helical" evidence="1">
    <location>
        <begin position="63"/>
        <end position="86"/>
    </location>
</feature>
<evidence type="ECO:0000313" key="2">
    <source>
        <dbReference type="EMBL" id="CAH1776565.1"/>
    </source>
</evidence>
<dbReference type="Proteomes" id="UP000749559">
    <property type="component" value="Unassembled WGS sequence"/>
</dbReference>
<organism evidence="2 3">
    <name type="scientific">Owenia fusiformis</name>
    <name type="common">Polychaete worm</name>
    <dbReference type="NCBI Taxonomy" id="6347"/>
    <lineage>
        <taxon>Eukaryota</taxon>
        <taxon>Metazoa</taxon>
        <taxon>Spiralia</taxon>
        <taxon>Lophotrochozoa</taxon>
        <taxon>Annelida</taxon>
        <taxon>Polychaeta</taxon>
        <taxon>Sedentaria</taxon>
        <taxon>Canalipalpata</taxon>
        <taxon>Sabellida</taxon>
        <taxon>Oweniida</taxon>
        <taxon>Oweniidae</taxon>
        <taxon>Owenia</taxon>
    </lineage>
</organism>
<evidence type="ECO:0000313" key="3">
    <source>
        <dbReference type="Proteomes" id="UP000749559"/>
    </source>
</evidence>
<keyword evidence="1" id="KW-1133">Transmembrane helix</keyword>
<evidence type="ECO:0000256" key="1">
    <source>
        <dbReference type="SAM" id="Phobius"/>
    </source>
</evidence>
<feature type="non-terminal residue" evidence="2">
    <location>
        <position position="1"/>
    </location>
</feature>
<reference evidence="2" key="1">
    <citation type="submission" date="2022-03" db="EMBL/GenBank/DDBJ databases">
        <authorList>
            <person name="Martin C."/>
        </authorList>
    </citation>
    <scope>NUCLEOTIDE SEQUENCE</scope>
</reference>